<dbReference type="EMBL" id="JADOES010000007">
    <property type="protein sequence ID" value="MBT9314902.1"/>
    <property type="molecule type" value="Genomic_DNA"/>
</dbReference>
<organism evidence="3 4">
    <name type="scientific">Leptothoe spongobia TAU-MAC 1115</name>
    <dbReference type="NCBI Taxonomy" id="1967444"/>
    <lineage>
        <taxon>Bacteria</taxon>
        <taxon>Bacillati</taxon>
        <taxon>Cyanobacteriota</taxon>
        <taxon>Cyanophyceae</taxon>
        <taxon>Nodosilineales</taxon>
        <taxon>Cymatolegaceae</taxon>
        <taxon>Leptothoe</taxon>
        <taxon>Leptothoe spongobia</taxon>
    </lineage>
</organism>
<evidence type="ECO:0000313" key="3">
    <source>
        <dbReference type="EMBL" id="MBT9314902.1"/>
    </source>
</evidence>
<evidence type="ECO:0000256" key="1">
    <source>
        <dbReference type="SAM" id="MobiDB-lite"/>
    </source>
</evidence>
<accession>A0A947DD98</accession>
<dbReference type="GO" id="GO:0120147">
    <property type="term" value="F:formylglycine-generating oxidase activity"/>
    <property type="evidence" value="ECO:0007669"/>
    <property type="project" value="TreeGrafter"/>
</dbReference>
<dbReference type="InterPro" id="IPR042095">
    <property type="entry name" value="SUMF_sf"/>
</dbReference>
<dbReference type="InterPro" id="IPR051043">
    <property type="entry name" value="Sulfatase_Mod_Factor_Kinase"/>
</dbReference>
<comment type="caution">
    <text evidence="3">The sequence shown here is derived from an EMBL/GenBank/DDBJ whole genome shotgun (WGS) entry which is preliminary data.</text>
</comment>
<dbReference type="PANTHER" id="PTHR23150:SF19">
    <property type="entry name" value="FORMYLGLYCINE-GENERATING ENZYME"/>
    <property type="match status" value="1"/>
</dbReference>
<dbReference type="Pfam" id="PF03781">
    <property type="entry name" value="FGE-sulfatase"/>
    <property type="match status" value="1"/>
</dbReference>
<dbReference type="InterPro" id="IPR005532">
    <property type="entry name" value="SUMF_dom"/>
</dbReference>
<name>A0A947DD98_9CYAN</name>
<dbReference type="PANTHER" id="PTHR23150">
    <property type="entry name" value="SULFATASE MODIFYING FACTOR 1, 2"/>
    <property type="match status" value="1"/>
</dbReference>
<dbReference type="AlphaFoldDB" id="A0A947DD98"/>
<evidence type="ECO:0000313" key="4">
    <source>
        <dbReference type="Proteomes" id="UP000717364"/>
    </source>
</evidence>
<dbReference type="Gene3D" id="3.90.1580.10">
    <property type="entry name" value="paralog of FGE (formylglycine-generating enzyme)"/>
    <property type="match status" value="1"/>
</dbReference>
<gene>
    <name evidence="3" type="ORF">IXB50_05650</name>
</gene>
<dbReference type="SUPFAM" id="SSF56436">
    <property type="entry name" value="C-type lectin-like"/>
    <property type="match status" value="1"/>
</dbReference>
<sequence length="480" mass="54076">MGRGEQVGGELLSRAEMARLAQVTETLREQLADYKELIDYASLVSDVQRSNRQLAAERVEKTYVVAPGKFLRLPSVMQQELRAKNRIRAGESDVVGVTEAVAFGGPQSPVSKSSDVGEARVELPVFQTLKFVTAQIVDVDAEPATPDDSSRPELKQETVTVAEVQLKAVEQLVSELEGPGLETFEFRTGRLEKRERGNFLTRLLPGRQQSIEWVVTRQRRQGSQWVERLTDELTLEMVALPGGTFQMGAPRGETDRQSYEGPQHQVTVPEFWLGKYAVTQAQWRFVVGLPQVNVEMPSDPSKFKGDNRPVEQVSWYEAEEFCARLSVYTGRKYRLPSEAEWEYACRARTKTPFHFGETLTTDIANYNGNATYGDGPKGQYRNNTTSVGHFEVANAFGLYDMHGNVWEWCADHWHKNYDKAPTDGRPWQTEDSEANRVLRGGSWIFNPRDCRSASRDVSQPGDRDDVIGFRVSCEPPGSLQ</sequence>
<reference evidence="3" key="2">
    <citation type="journal article" date="2021" name="Mar. Drugs">
        <title>Genome Reduction and Secondary Metabolism of the Marine Sponge-Associated Cyanobacterium Leptothoe.</title>
        <authorList>
            <person name="Konstantinou D."/>
            <person name="Popin R.V."/>
            <person name="Fewer D.P."/>
            <person name="Sivonen K."/>
            <person name="Gkelis S."/>
        </authorList>
    </citation>
    <scope>NUCLEOTIDE SEQUENCE</scope>
    <source>
        <strain evidence="3">TAU-MAC 1115</strain>
    </source>
</reference>
<reference evidence="3" key="1">
    <citation type="submission" date="2020-11" db="EMBL/GenBank/DDBJ databases">
        <authorList>
            <person name="Konstantinou D."/>
            <person name="Gkelis S."/>
            <person name="Popin R."/>
            <person name="Fewer D."/>
            <person name="Sivonen K."/>
        </authorList>
    </citation>
    <scope>NUCLEOTIDE SEQUENCE</scope>
    <source>
        <strain evidence="3">TAU-MAC 1115</strain>
    </source>
</reference>
<dbReference type="Proteomes" id="UP000717364">
    <property type="component" value="Unassembled WGS sequence"/>
</dbReference>
<evidence type="ECO:0000259" key="2">
    <source>
        <dbReference type="Pfam" id="PF03781"/>
    </source>
</evidence>
<proteinExistence type="predicted"/>
<feature type="region of interest" description="Disordered" evidence="1">
    <location>
        <begin position="451"/>
        <end position="480"/>
    </location>
</feature>
<protein>
    <submittedName>
        <fullName evidence="3">Formylglycine-generating enzyme family protein</fullName>
    </submittedName>
</protein>
<keyword evidence="4" id="KW-1185">Reference proteome</keyword>
<feature type="domain" description="Sulfatase-modifying factor enzyme-like" evidence="2">
    <location>
        <begin position="236"/>
        <end position="471"/>
    </location>
</feature>
<dbReference type="InterPro" id="IPR016187">
    <property type="entry name" value="CTDL_fold"/>
</dbReference>